<keyword evidence="3" id="KW-1185">Reference proteome</keyword>
<comment type="caution">
    <text evidence="2">The sequence shown here is derived from an EMBL/GenBank/DDBJ whole genome shotgun (WGS) entry which is preliminary data.</text>
</comment>
<proteinExistence type="predicted"/>
<feature type="compositionally biased region" description="Low complexity" evidence="1">
    <location>
        <begin position="18"/>
        <end position="34"/>
    </location>
</feature>
<feature type="region of interest" description="Disordered" evidence="1">
    <location>
        <begin position="1"/>
        <end position="35"/>
    </location>
</feature>
<feature type="region of interest" description="Disordered" evidence="1">
    <location>
        <begin position="118"/>
        <end position="160"/>
    </location>
</feature>
<name>A0AAV5UT92_9BILA</name>
<feature type="non-terminal residue" evidence="2">
    <location>
        <position position="160"/>
    </location>
</feature>
<feature type="non-terminal residue" evidence="2">
    <location>
        <position position="1"/>
    </location>
</feature>
<gene>
    <name evidence="2" type="ORF">PFISCL1PPCAC_306</name>
</gene>
<dbReference type="AlphaFoldDB" id="A0AAV5UT92"/>
<accession>A0AAV5UT92</accession>
<sequence>RKPLPLSTARSTSFDFTSGPGSPGLSPSSPSYSYGRRDSAYRTRFLLVRTSHGGGKEAYTRVTLPGGSGVEQLKRTIEKAMKGRRVEAVFTLPDQNIIESDDQICQFSNSQKIDVVFGEGAPTPEPVGDTPASTAATRKLSCPASTSSSNSYSKHPSLSQ</sequence>
<reference evidence="2" key="1">
    <citation type="submission" date="2023-10" db="EMBL/GenBank/DDBJ databases">
        <title>Genome assembly of Pristionchus species.</title>
        <authorList>
            <person name="Yoshida K."/>
            <person name="Sommer R.J."/>
        </authorList>
    </citation>
    <scope>NUCLEOTIDE SEQUENCE</scope>
    <source>
        <strain evidence="2">RS5133</strain>
    </source>
</reference>
<evidence type="ECO:0000313" key="2">
    <source>
        <dbReference type="EMBL" id="GMT09009.1"/>
    </source>
</evidence>
<dbReference type="Proteomes" id="UP001432322">
    <property type="component" value="Unassembled WGS sequence"/>
</dbReference>
<protein>
    <submittedName>
        <fullName evidence="2">Uncharacterized protein</fullName>
    </submittedName>
</protein>
<dbReference type="EMBL" id="BTSY01000001">
    <property type="protein sequence ID" value="GMT09009.1"/>
    <property type="molecule type" value="Genomic_DNA"/>
</dbReference>
<organism evidence="2 3">
    <name type="scientific">Pristionchus fissidentatus</name>
    <dbReference type="NCBI Taxonomy" id="1538716"/>
    <lineage>
        <taxon>Eukaryota</taxon>
        <taxon>Metazoa</taxon>
        <taxon>Ecdysozoa</taxon>
        <taxon>Nematoda</taxon>
        <taxon>Chromadorea</taxon>
        <taxon>Rhabditida</taxon>
        <taxon>Rhabditina</taxon>
        <taxon>Diplogasteromorpha</taxon>
        <taxon>Diplogasteroidea</taxon>
        <taxon>Neodiplogasteridae</taxon>
        <taxon>Pristionchus</taxon>
    </lineage>
</organism>
<evidence type="ECO:0000313" key="3">
    <source>
        <dbReference type="Proteomes" id="UP001432322"/>
    </source>
</evidence>
<feature type="compositionally biased region" description="Polar residues" evidence="1">
    <location>
        <begin position="143"/>
        <end position="160"/>
    </location>
</feature>
<evidence type="ECO:0000256" key="1">
    <source>
        <dbReference type="SAM" id="MobiDB-lite"/>
    </source>
</evidence>